<dbReference type="RefSeq" id="WP_202006829.1">
    <property type="nucleotide sequence ID" value="NZ_JAERRB010000001.1"/>
</dbReference>
<organism evidence="3 4">
    <name type="scientific">Chryseolinea lacunae</name>
    <dbReference type="NCBI Taxonomy" id="2801331"/>
    <lineage>
        <taxon>Bacteria</taxon>
        <taxon>Pseudomonadati</taxon>
        <taxon>Bacteroidota</taxon>
        <taxon>Cytophagia</taxon>
        <taxon>Cytophagales</taxon>
        <taxon>Fulvivirgaceae</taxon>
        <taxon>Chryseolinea</taxon>
    </lineage>
</organism>
<dbReference type="GO" id="GO:0016787">
    <property type="term" value="F:hydrolase activity"/>
    <property type="evidence" value="ECO:0007669"/>
    <property type="project" value="UniProtKB-KW"/>
</dbReference>
<dbReference type="PANTHER" id="PTHR37017:SF11">
    <property type="entry name" value="ESTERASE_LIPASE_THIOESTERASE DOMAIN-CONTAINING PROTEIN"/>
    <property type="match status" value="1"/>
</dbReference>
<dbReference type="InterPro" id="IPR052897">
    <property type="entry name" value="Sec-Metab_Biosynth_Hydrolase"/>
</dbReference>
<evidence type="ECO:0000313" key="3">
    <source>
        <dbReference type="EMBL" id="MBL0739866.1"/>
    </source>
</evidence>
<protein>
    <submittedName>
        <fullName evidence="3">Alpha/beta hydrolase</fullName>
    </submittedName>
</protein>
<dbReference type="InterPro" id="IPR029058">
    <property type="entry name" value="AB_hydrolase_fold"/>
</dbReference>
<evidence type="ECO:0000259" key="2">
    <source>
        <dbReference type="Pfam" id="PF12697"/>
    </source>
</evidence>
<feature type="chain" id="PRO_5047367627" evidence="1">
    <location>
        <begin position="33"/>
        <end position="265"/>
    </location>
</feature>
<dbReference type="Gene3D" id="3.40.50.1820">
    <property type="entry name" value="alpha/beta hydrolase"/>
    <property type="match status" value="1"/>
</dbReference>
<dbReference type="Proteomes" id="UP000613030">
    <property type="component" value="Unassembled WGS sequence"/>
</dbReference>
<name>A0ABS1KNN6_9BACT</name>
<evidence type="ECO:0000313" key="4">
    <source>
        <dbReference type="Proteomes" id="UP000613030"/>
    </source>
</evidence>
<dbReference type="InterPro" id="IPR000073">
    <property type="entry name" value="AB_hydrolase_1"/>
</dbReference>
<comment type="caution">
    <text evidence="3">The sequence shown here is derived from an EMBL/GenBank/DDBJ whole genome shotgun (WGS) entry which is preliminary data.</text>
</comment>
<accession>A0ABS1KNN6</accession>
<dbReference type="PANTHER" id="PTHR37017">
    <property type="entry name" value="AB HYDROLASE-1 DOMAIN-CONTAINING PROTEIN-RELATED"/>
    <property type="match status" value="1"/>
</dbReference>
<proteinExistence type="predicted"/>
<feature type="signal peptide" evidence="1">
    <location>
        <begin position="1"/>
        <end position="32"/>
    </location>
</feature>
<dbReference type="Pfam" id="PF12697">
    <property type="entry name" value="Abhydrolase_6"/>
    <property type="match status" value="1"/>
</dbReference>
<keyword evidence="4" id="KW-1185">Reference proteome</keyword>
<reference evidence="3 4" key="1">
    <citation type="submission" date="2021-01" db="EMBL/GenBank/DDBJ databases">
        <title>Chryseolinea sp. Jin1 Genome sequencing and assembly.</title>
        <authorList>
            <person name="Kim I."/>
        </authorList>
    </citation>
    <scope>NUCLEOTIDE SEQUENCE [LARGE SCALE GENOMIC DNA]</scope>
    <source>
        <strain evidence="3 4">Jin1</strain>
    </source>
</reference>
<evidence type="ECO:0000256" key="1">
    <source>
        <dbReference type="SAM" id="SignalP"/>
    </source>
</evidence>
<dbReference type="SUPFAM" id="SSF53474">
    <property type="entry name" value="alpha/beta-Hydrolases"/>
    <property type="match status" value="1"/>
</dbReference>
<keyword evidence="1" id="KW-0732">Signal</keyword>
<keyword evidence="3" id="KW-0378">Hydrolase</keyword>
<gene>
    <name evidence="3" type="ORF">JI741_01490</name>
</gene>
<dbReference type="EMBL" id="JAERRB010000001">
    <property type="protein sequence ID" value="MBL0739866.1"/>
    <property type="molecule type" value="Genomic_DNA"/>
</dbReference>
<sequence length="265" mass="28079">MKTKKLQHAGLSSLLTIAMFFGAVAMSAPANAQTQTSAKNVVIVHGAFADASGWESVYKILVRHGFTVTLVQNPLTSLEDDVAATERALDKQDGPTVLVGHSWGGTVITQAGNSSKVTSLVYVAAFAPDAGESTLDLVKTSPPAPENGIMNPDDKGLIYYDKAKFHAGFAADVSKEKADFMYASHAPINVKAFITPVTQPAWKTKPSFAIVATDDKSISPVIERTMYKRTGSVVTELKGSHVIFMSQPEAVAKVIEAAAKASAKP</sequence>
<feature type="domain" description="AB hydrolase-1" evidence="2">
    <location>
        <begin position="41"/>
        <end position="253"/>
    </location>
</feature>